<dbReference type="EMBL" id="ML734641">
    <property type="protein sequence ID" value="KAB8243545.1"/>
    <property type="molecule type" value="Genomic_DNA"/>
</dbReference>
<gene>
    <name evidence="1" type="ORF">BDV35DRAFT_383099</name>
</gene>
<sequence length="70" mass="7726">MPRLIGMDEVLGSYNGTVATKVSRGGMKILGSLAMHLAKLRFELRVFFTTSEHRLSSVVALDFHKTMSGQ</sequence>
<organism evidence="1">
    <name type="scientific">Aspergillus flavus</name>
    <dbReference type="NCBI Taxonomy" id="5059"/>
    <lineage>
        <taxon>Eukaryota</taxon>
        <taxon>Fungi</taxon>
        <taxon>Dikarya</taxon>
        <taxon>Ascomycota</taxon>
        <taxon>Pezizomycotina</taxon>
        <taxon>Eurotiomycetes</taxon>
        <taxon>Eurotiomycetidae</taxon>
        <taxon>Eurotiales</taxon>
        <taxon>Aspergillaceae</taxon>
        <taxon>Aspergillus</taxon>
        <taxon>Aspergillus subgen. Circumdati</taxon>
    </lineage>
</organism>
<evidence type="ECO:0000313" key="1">
    <source>
        <dbReference type="EMBL" id="KAB8243545.1"/>
    </source>
</evidence>
<dbReference type="Proteomes" id="UP000325434">
    <property type="component" value="Unassembled WGS sequence"/>
</dbReference>
<protein>
    <submittedName>
        <fullName evidence="1">Uncharacterized protein</fullName>
    </submittedName>
</protein>
<accession>A0A5N6GNW0</accession>
<name>A0A5N6GNW0_ASPFL</name>
<dbReference type="AlphaFoldDB" id="A0A5N6GNW0"/>
<reference evidence="1" key="1">
    <citation type="submission" date="2019-04" db="EMBL/GenBank/DDBJ databases">
        <title>Friends and foes A comparative genomics study of 23 Aspergillus species from section Flavi.</title>
        <authorList>
            <consortium name="DOE Joint Genome Institute"/>
            <person name="Kjaerbolling I."/>
            <person name="Vesth T."/>
            <person name="Frisvad J.C."/>
            <person name="Nybo J.L."/>
            <person name="Theobald S."/>
            <person name="Kildgaard S."/>
            <person name="Isbrandt T."/>
            <person name="Kuo A."/>
            <person name="Sato A."/>
            <person name="Lyhne E.K."/>
            <person name="Kogle M.E."/>
            <person name="Wiebenga A."/>
            <person name="Kun R.S."/>
            <person name="Lubbers R.J."/>
            <person name="Makela M.R."/>
            <person name="Barry K."/>
            <person name="Chovatia M."/>
            <person name="Clum A."/>
            <person name="Daum C."/>
            <person name="Haridas S."/>
            <person name="He G."/>
            <person name="LaButti K."/>
            <person name="Lipzen A."/>
            <person name="Mondo S."/>
            <person name="Riley R."/>
            <person name="Salamov A."/>
            <person name="Simmons B.A."/>
            <person name="Magnuson J.K."/>
            <person name="Henrissat B."/>
            <person name="Mortensen U.H."/>
            <person name="Larsen T.O."/>
            <person name="Devries R.P."/>
            <person name="Grigoriev I.V."/>
            <person name="Machida M."/>
            <person name="Baker S.E."/>
            <person name="Andersen M.R."/>
        </authorList>
    </citation>
    <scope>NUCLEOTIDE SEQUENCE [LARGE SCALE GENOMIC DNA]</scope>
    <source>
        <strain evidence="1">CBS 121.62</strain>
    </source>
</reference>
<proteinExistence type="predicted"/>